<comment type="caution">
    <text evidence="6">The sequence shown here is derived from an EMBL/GenBank/DDBJ whole genome shotgun (WGS) entry which is preliminary data.</text>
</comment>
<gene>
    <name evidence="6" type="ORF">PV327_010584</name>
</gene>
<feature type="transmembrane region" description="Helical" evidence="3">
    <location>
        <begin position="582"/>
        <end position="604"/>
    </location>
</feature>
<keyword evidence="3" id="KW-1133">Transmembrane helix</keyword>
<name>A0AA39KUZ0_MICHY</name>
<feature type="transmembrane region" description="Helical" evidence="3">
    <location>
        <begin position="527"/>
        <end position="549"/>
    </location>
</feature>
<dbReference type="Gene3D" id="2.40.10.10">
    <property type="entry name" value="Trypsin-like serine proteases"/>
    <property type="match status" value="2"/>
</dbReference>
<dbReference type="AlphaFoldDB" id="A0AA39KUZ0"/>
<dbReference type="InterPro" id="IPR033116">
    <property type="entry name" value="TRYPSIN_SER"/>
</dbReference>
<protein>
    <recommendedName>
        <fullName evidence="5">Peptidase S1 domain-containing protein</fullName>
    </recommendedName>
</protein>
<organism evidence="6 7">
    <name type="scientific">Microctonus hyperodae</name>
    <name type="common">Parasitoid wasp</name>
    <dbReference type="NCBI Taxonomy" id="165561"/>
    <lineage>
        <taxon>Eukaryota</taxon>
        <taxon>Metazoa</taxon>
        <taxon>Ecdysozoa</taxon>
        <taxon>Arthropoda</taxon>
        <taxon>Hexapoda</taxon>
        <taxon>Insecta</taxon>
        <taxon>Pterygota</taxon>
        <taxon>Neoptera</taxon>
        <taxon>Endopterygota</taxon>
        <taxon>Hymenoptera</taxon>
        <taxon>Apocrita</taxon>
        <taxon>Ichneumonoidea</taxon>
        <taxon>Braconidae</taxon>
        <taxon>Euphorinae</taxon>
        <taxon>Microctonus</taxon>
    </lineage>
</organism>
<keyword evidence="7" id="KW-1185">Reference proteome</keyword>
<dbReference type="Pfam" id="PF00089">
    <property type="entry name" value="Trypsin"/>
    <property type="match status" value="1"/>
</dbReference>
<evidence type="ECO:0000256" key="3">
    <source>
        <dbReference type="SAM" id="Phobius"/>
    </source>
</evidence>
<keyword evidence="4" id="KW-0732">Signal</keyword>
<evidence type="ECO:0000313" key="7">
    <source>
        <dbReference type="Proteomes" id="UP001168972"/>
    </source>
</evidence>
<keyword evidence="2" id="KW-0645">Protease</keyword>
<evidence type="ECO:0000256" key="4">
    <source>
        <dbReference type="SAM" id="SignalP"/>
    </source>
</evidence>
<evidence type="ECO:0000256" key="2">
    <source>
        <dbReference type="RuleBase" id="RU363034"/>
    </source>
</evidence>
<feature type="chain" id="PRO_5041464892" description="Peptidase S1 domain-containing protein" evidence="4">
    <location>
        <begin position="23"/>
        <end position="772"/>
    </location>
</feature>
<reference evidence="6" key="2">
    <citation type="submission" date="2023-03" db="EMBL/GenBank/DDBJ databases">
        <authorList>
            <person name="Inwood S.N."/>
            <person name="Skelly J.G."/>
            <person name="Guhlin J."/>
            <person name="Harrop T.W.R."/>
            <person name="Goldson S.G."/>
            <person name="Dearden P.K."/>
        </authorList>
    </citation>
    <scope>NUCLEOTIDE SEQUENCE</scope>
    <source>
        <strain evidence="6">Lincoln</strain>
        <tissue evidence="6">Whole body</tissue>
    </source>
</reference>
<keyword evidence="2" id="KW-0720">Serine protease</keyword>
<keyword evidence="3" id="KW-0812">Transmembrane</keyword>
<dbReference type="InterPro" id="IPR018114">
    <property type="entry name" value="TRYPSIN_HIS"/>
</dbReference>
<dbReference type="PROSITE" id="PS50240">
    <property type="entry name" value="TRYPSIN_DOM"/>
    <property type="match status" value="1"/>
</dbReference>
<dbReference type="PRINTS" id="PR00722">
    <property type="entry name" value="CHYMOTRYPSIN"/>
</dbReference>
<dbReference type="EMBL" id="JAQQBR010000006">
    <property type="protein sequence ID" value="KAK0174863.1"/>
    <property type="molecule type" value="Genomic_DNA"/>
</dbReference>
<dbReference type="FunFam" id="2.40.10.10:FF:000068">
    <property type="entry name" value="transmembrane protease serine 2"/>
    <property type="match status" value="1"/>
</dbReference>
<dbReference type="SUPFAM" id="SSF50494">
    <property type="entry name" value="Trypsin-like serine proteases"/>
    <property type="match status" value="1"/>
</dbReference>
<dbReference type="InterPro" id="IPR043504">
    <property type="entry name" value="Peptidase_S1_PA_chymotrypsin"/>
</dbReference>
<dbReference type="PROSITE" id="PS00134">
    <property type="entry name" value="TRYPSIN_HIS"/>
    <property type="match status" value="1"/>
</dbReference>
<keyword evidence="1" id="KW-1015">Disulfide bond</keyword>
<keyword evidence="3" id="KW-0472">Membrane</keyword>
<dbReference type="PANTHER" id="PTHR24252">
    <property type="entry name" value="ACROSIN-RELATED"/>
    <property type="match status" value="1"/>
</dbReference>
<accession>A0AA39KUZ0</accession>
<keyword evidence="2" id="KW-0378">Hydrolase</keyword>
<dbReference type="InterPro" id="IPR001254">
    <property type="entry name" value="Trypsin_dom"/>
</dbReference>
<dbReference type="GO" id="GO:0006508">
    <property type="term" value="P:proteolysis"/>
    <property type="evidence" value="ECO:0007669"/>
    <property type="project" value="UniProtKB-KW"/>
</dbReference>
<dbReference type="GO" id="GO:0004252">
    <property type="term" value="F:serine-type endopeptidase activity"/>
    <property type="evidence" value="ECO:0007669"/>
    <property type="project" value="InterPro"/>
</dbReference>
<dbReference type="InterPro" id="IPR001314">
    <property type="entry name" value="Peptidase_S1A"/>
</dbReference>
<evidence type="ECO:0000313" key="6">
    <source>
        <dbReference type="EMBL" id="KAK0174863.1"/>
    </source>
</evidence>
<dbReference type="Proteomes" id="UP001168972">
    <property type="component" value="Unassembled WGS sequence"/>
</dbReference>
<sequence length="772" mass="88906">MMFNFIFLSFVIVTGIINISDARNIGRIIGGSDAPEHKYPYQVSFRSQSFLGDFHFCSGSILNEHWLLSAGHCFESTDVSDTTAVAGTNYLNERGDEYALAFAIVHESYVNFFHDDIALVRVVDKIRFNAHVSPIALPTRDYDEDNYPAVFSGWGSTKLWGSSPNELQEIQLKLVSYKNCKEHQTEITSNHICSYSRYGEGICHGDSGGPLVADGYQVKTLELCYLNLNSEILIINDGNNDLSTNKSLWKLDSFANIIYNNSSKIIMNNIKLRKKINFFIIIAKSTIHFHETLEKFKYSSWWNIMAKFIILDSSDQHCTNAQDILYTGWKFNIVTLLFFCINSRQIPMIYTYNPYTNRAPKAWKLSFQSSTVNHQHHNRGWTIYSQQYSTGNICESLNFDRTKYLDGSYIKIVTMCHTNCTWIPGKEYNETVIEKLYPHDLRIIKSLKQSLNVTLKLYFGPNDSGESVEPQGYLKHVQKGLSDLAISWRPPSATYNLTKSYPIAYSKILIATNNQGYCSPLEKIEKFYGVITLISMCILLTLTFIVVLISSKKFKYSFAIFEVIRLLINASLFSKMDTTSRRIFFSMIFLYFLIFHATFQGHLASFLTRIEYRKGAETLEDLRDTKYREIYTYPGVSDVIDDPVVKNKIIMGHIACGNHLINNENAACVTDIIFLTDLAMKYKFELSKKNIGSSKYVYTSRDDWPLMYRVDKILMWLEQSGLAEKWVEMFTEKYLKQREIWEKSSKEFRPVSLTSLEFAFDILGVDPPRTSH</sequence>
<evidence type="ECO:0000256" key="1">
    <source>
        <dbReference type="ARBA" id="ARBA00023157"/>
    </source>
</evidence>
<feature type="signal peptide" evidence="4">
    <location>
        <begin position="1"/>
        <end position="22"/>
    </location>
</feature>
<proteinExistence type="predicted"/>
<reference evidence="6" key="1">
    <citation type="journal article" date="2023" name="bioRxiv">
        <title>Scaffold-level genome assemblies of two parasitoid biocontrol wasps reveal the parthenogenesis mechanism and an associated novel virus.</title>
        <authorList>
            <person name="Inwood S."/>
            <person name="Skelly J."/>
            <person name="Guhlin J."/>
            <person name="Harrop T."/>
            <person name="Goldson S."/>
            <person name="Dearden P."/>
        </authorList>
    </citation>
    <scope>NUCLEOTIDE SEQUENCE</scope>
    <source>
        <strain evidence="6">Lincoln</strain>
        <tissue evidence="6">Whole body</tissue>
    </source>
</reference>
<feature type="domain" description="Peptidase S1" evidence="5">
    <location>
        <begin position="28"/>
        <end position="307"/>
    </location>
</feature>
<dbReference type="CDD" id="cd00190">
    <property type="entry name" value="Tryp_SPc"/>
    <property type="match status" value="1"/>
</dbReference>
<dbReference type="PROSITE" id="PS00135">
    <property type="entry name" value="TRYPSIN_SER"/>
    <property type="match status" value="1"/>
</dbReference>
<dbReference type="InterPro" id="IPR009003">
    <property type="entry name" value="Peptidase_S1_PA"/>
</dbReference>
<dbReference type="SMART" id="SM00020">
    <property type="entry name" value="Tryp_SPc"/>
    <property type="match status" value="1"/>
</dbReference>
<dbReference type="PANTHER" id="PTHR24252:SF7">
    <property type="entry name" value="HYALIN"/>
    <property type="match status" value="1"/>
</dbReference>
<evidence type="ECO:0000259" key="5">
    <source>
        <dbReference type="PROSITE" id="PS50240"/>
    </source>
</evidence>